<proteinExistence type="predicted"/>
<protein>
    <submittedName>
        <fullName evidence="2">Uncharacterized protein</fullName>
    </submittedName>
</protein>
<dbReference type="HOGENOM" id="CLU_1184961_0_0_1"/>
<feature type="region of interest" description="Disordered" evidence="1">
    <location>
        <begin position="1"/>
        <end position="26"/>
    </location>
</feature>
<dbReference type="RefSeq" id="XP_008719883.1">
    <property type="nucleotide sequence ID" value="XM_008721661.1"/>
</dbReference>
<name>W2RPQ5_CYPE1</name>
<organism evidence="2 3">
    <name type="scientific">Cyphellophora europaea (strain CBS 101466)</name>
    <name type="common">Phialophora europaea</name>
    <dbReference type="NCBI Taxonomy" id="1220924"/>
    <lineage>
        <taxon>Eukaryota</taxon>
        <taxon>Fungi</taxon>
        <taxon>Dikarya</taxon>
        <taxon>Ascomycota</taxon>
        <taxon>Pezizomycotina</taxon>
        <taxon>Eurotiomycetes</taxon>
        <taxon>Chaetothyriomycetidae</taxon>
        <taxon>Chaetothyriales</taxon>
        <taxon>Cyphellophoraceae</taxon>
        <taxon>Cyphellophora</taxon>
    </lineage>
</organism>
<sequence>MSTPSKTSNPSSSMGSLRENSSAPTNAPTIDFSTLILDAQSRPESYYVSRMNALSTIAASTYWDASTSFTAAAAAQNMSAEDAGAGLSVITTLLFDLLATRNVRKDTALLALAKRQDGYSEHTMQEAWDEAWDQKTAEVKAVREARERVRAEVGRGNLPQQQQQGVSSGQTHVSVGGSAAGGGGGGEMVPKGPPKKKHNKNGSQKRKEKRDEAKRAGSMNGGVNVTKAKYQLGG</sequence>
<feature type="compositionally biased region" description="Basic residues" evidence="1">
    <location>
        <begin position="193"/>
        <end position="208"/>
    </location>
</feature>
<dbReference type="InParanoid" id="W2RPQ5"/>
<evidence type="ECO:0000256" key="1">
    <source>
        <dbReference type="SAM" id="MobiDB-lite"/>
    </source>
</evidence>
<feature type="compositionally biased region" description="Low complexity" evidence="1">
    <location>
        <begin position="1"/>
        <end position="16"/>
    </location>
</feature>
<dbReference type="VEuPathDB" id="FungiDB:HMPREF1541_07337"/>
<dbReference type="AlphaFoldDB" id="W2RPQ5"/>
<evidence type="ECO:0000313" key="3">
    <source>
        <dbReference type="Proteomes" id="UP000030752"/>
    </source>
</evidence>
<dbReference type="GeneID" id="19974676"/>
<reference evidence="2 3" key="1">
    <citation type="submission" date="2013-03" db="EMBL/GenBank/DDBJ databases">
        <title>The Genome Sequence of Phialophora europaea CBS 101466.</title>
        <authorList>
            <consortium name="The Broad Institute Genomics Platform"/>
            <person name="Cuomo C."/>
            <person name="de Hoog S."/>
            <person name="Gorbushina A."/>
            <person name="Walker B."/>
            <person name="Young S.K."/>
            <person name="Zeng Q."/>
            <person name="Gargeya S."/>
            <person name="Fitzgerald M."/>
            <person name="Haas B."/>
            <person name="Abouelleil A."/>
            <person name="Allen A.W."/>
            <person name="Alvarado L."/>
            <person name="Arachchi H.M."/>
            <person name="Berlin A.M."/>
            <person name="Chapman S.B."/>
            <person name="Gainer-Dewar J."/>
            <person name="Goldberg J."/>
            <person name="Griggs A."/>
            <person name="Gujja S."/>
            <person name="Hansen M."/>
            <person name="Howarth C."/>
            <person name="Imamovic A."/>
            <person name="Ireland A."/>
            <person name="Larimer J."/>
            <person name="McCowan C."/>
            <person name="Murphy C."/>
            <person name="Pearson M."/>
            <person name="Poon T.W."/>
            <person name="Priest M."/>
            <person name="Roberts A."/>
            <person name="Saif S."/>
            <person name="Shea T."/>
            <person name="Sisk P."/>
            <person name="Sykes S."/>
            <person name="Wortman J."/>
            <person name="Nusbaum C."/>
            <person name="Birren B."/>
        </authorList>
    </citation>
    <scope>NUCLEOTIDE SEQUENCE [LARGE SCALE GENOMIC DNA]</scope>
    <source>
        <strain evidence="2 3">CBS 101466</strain>
    </source>
</reference>
<feature type="compositionally biased region" description="Low complexity" evidence="1">
    <location>
        <begin position="154"/>
        <end position="177"/>
    </location>
</feature>
<dbReference type="Proteomes" id="UP000030752">
    <property type="component" value="Unassembled WGS sequence"/>
</dbReference>
<feature type="region of interest" description="Disordered" evidence="1">
    <location>
        <begin position="150"/>
        <end position="234"/>
    </location>
</feature>
<evidence type="ECO:0000313" key="2">
    <source>
        <dbReference type="EMBL" id="ETN37714.1"/>
    </source>
</evidence>
<keyword evidence="3" id="KW-1185">Reference proteome</keyword>
<feature type="compositionally biased region" description="Gly residues" evidence="1">
    <location>
        <begin position="178"/>
        <end position="187"/>
    </location>
</feature>
<dbReference type="EMBL" id="KB822723">
    <property type="protein sequence ID" value="ETN37714.1"/>
    <property type="molecule type" value="Genomic_DNA"/>
</dbReference>
<gene>
    <name evidence="2" type="ORF">HMPREF1541_07337</name>
</gene>
<accession>W2RPQ5</accession>